<organism evidence="1 2">
    <name type="scientific">Emiliania huxleyi (strain CCMP1516)</name>
    <dbReference type="NCBI Taxonomy" id="280463"/>
    <lineage>
        <taxon>Eukaryota</taxon>
        <taxon>Haptista</taxon>
        <taxon>Haptophyta</taxon>
        <taxon>Prymnesiophyceae</taxon>
        <taxon>Isochrysidales</taxon>
        <taxon>Noelaerhabdaceae</taxon>
        <taxon>Emiliania</taxon>
    </lineage>
</organism>
<name>A0A0D3KW54_EMIH1</name>
<dbReference type="AlphaFoldDB" id="A0A0D3KW54"/>
<reference evidence="2" key="1">
    <citation type="journal article" date="2013" name="Nature">
        <title>Pan genome of the phytoplankton Emiliania underpins its global distribution.</title>
        <authorList>
            <person name="Read B.A."/>
            <person name="Kegel J."/>
            <person name="Klute M.J."/>
            <person name="Kuo A."/>
            <person name="Lefebvre S.C."/>
            <person name="Maumus F."/>
            <person name="Mayer C."/>
            <person name="Miller J."/>
            <person name="Monier A."/>
            <person name="Salamov A."/>
            <person name="Young J."/>
            <person name="Aguilar M."/>
            <person name="Claverie J.M."/>
            <person name="Frickenhaus S."/>
            <person name="Gonzalez K."/>
            <person name="Herman E.K."/>
            <person name="Lin Y.C."/>
            <person name="Napier J."/>
            <person name="Ogata H."/>
            <person name="Sarno A.F."/>
            <person name="Shmutz J."/>
            <person name="Schroeder D."/>
            <person name="de Vargas C."/>
            <person name="Verret F."/>
            <person name="von Dassow P."/>
            <person name="Valentin K."/>
            <person name="Van de Peer Y."/>
            <person name="Wheeler G."/>
            <person name="Dacks J.B."/>
            <person name="Delwiche C.F."/>
            <person name="Dyhrman S.T."/>
            <person name="Glockner G."/>
            <person name="John U."/>
            <person name="Richards T."/>
            <person name="Worden A.Z."/>
            <person name="Zhang X."/>
            <person name="Grigoriev I.V."/>
            <person name="Allen A.E."/>
            <person name="Bidle K."/>
            <person name="Borodovsky M."/>
            <person name="Bowler C."/>
            <person name="Brownlee C."/>
            <person name="Cock J.M."/>
            <person name="Elias M."/>
            <person name="Gladyshev V.N."/>
            <person name="Groth M."/>
            <person name="Guda C."/>
            <person name="Hadaegh A."/>
            <person name="Iglesias-Rodriguez M.D."/>
            <person name="Jenkins J."/>
            <person name="Jones B.M."/>
            <person name="Lawson T."/>
            <person name="Leese F."/>
            <person name="Lindquist E."/>
            <person name="Lobanov A."/>
            <person name="Lomsadze A."/>
            <person name="Malik S.B."/>
            <person name="Marsh M.E."/>
            <person name="Mackinder L."/>
            <person name="Mock T."/>
            <person name="Mueller-Roeber B."/>
            <person name="Pagarete A."/>
            <person name="Parker M."/>
            <person name="Probert I."/>
            <person name="Quesneville H."/>
            <person name="Raines C."/>
            <person name="Rensing S.A."/>
            <person name="Riano-Pachon D.M."/>
            <person name="Richier S."/>
            <person name="Rokitta S."/>
            <person name="Shiraiwa Y."/>
            <person name="Soanes D.M."/>
            <person name="van der Giezen M."/>
            <person name="Wahlund T.M."/>
            <person name="Williams B."/>
            <person name="Wilson W."/>
            <person name="Wolfe G."/>
            <person name="Wurch L.L."/>
        </authorList>
    </citation>
    <scope>NUCLEOTIDE SEQUENCE</scope>
</reference>
<dbReference type="InterPro" id="IPR015915">
    <property type="entry name" value="Kelch-typ_b-propeller"/>
</dbReference>
<dbReference type="HOGENOM" id="CLU_1597513_0_0_1"/>
<sequence length="167" mass="18435">MGDALFLFGGECGFLADVDGVLPYFNDVWRTRDGARWERVTAEAPWPSRPGHWVLPLADRFVLFGGFRPDETGIGEDNPVDMWTSADGEKWSLLAARPWSATTSADVKYDFAAIVSSSSSDSSIYTFGGDRETFNFFDPVNYLRIDNDVWAFGPVRLAHGVEVGAAV</sequence>
<protein>
    <recommendedName>
        <fullName evidence="3">Galactose oxidase</fullName>
    </recommendedName>
</protein>
<evidence type="ECO:0000313" key="2">
    <source>
        <dbReference type="Proteomes" id="UP000013827"/>
    </source>
</evidence>
<dbReference type="KEGG" id="ehx:EMIHUDRAFT_361213"/>
<keyword evidence="2" id="KW-1185">Reference proteome</keyword>
<evidence type="ECO:0008006" key="3">
    <source>
        <dbReference type="Google" id="ProtNLM"/>
    </source>
</evidence>
<reference evidence="1" key="2">
    <citation type="submission" date="2024-10" db="UniProtKB">
        <authorList>
            <consortium name="EnsemblProtists"/>
        </authorList>
    </citation>
    <scope>IDENTIFICATION</scope>
</reference>
<dbReference type="RefSeq" id="XP_005792418.1">
    <property type="nucleotide sequence ID" value="XM_005792361.1"/>
</dbReference>
<proteinExistence type="predicted"/>
<dbReference type="Proteomes" id="UP000013827">
    <property type="component" value="Unassembled WGS sequence"/>
</dbReference>
<dbReference type="SUPFAM" id="SSF117281">
    <property type="entry name" value="Kelch motif"/>
    <property type="match status" value="1"/>
</dbReference>
<dbReference type="Gene3D" id="2.120.10.80">
    <property type="entry name" value="Kelch-type beta propeller"/>
    <property type="match status" value="1"/>
</dbReference>
<dbReference type="EnsemblProtists" id="EOD39989">
    <property type="protein sequence ID" value="EOD39989"/>
    <property type="gene ID" value="EMIHUDRAFT_361213"/>
</dbReference>
<dbReference type="PaxDb" id="2903-EOD39989"/>
<evidence type="ECO:0000313" key="1">
    <source>
        <dbReference type="EnsemblProtists" id="EOD39989"/>
    </source>
</evidence>
<dbReference type="GeneID" id="17285260"/>
<accession>A0A0D3KW54</accession>